<evidence type="ECO:0000256" key="4">
    <source>
        <dbReference type="ARBA" id="ARBA00022827"/>
    </source>
</evidence>
<evidence type="ECO:0000256" key="2">
    <source>
        <dbReference type="ARBA" id="ARBA00007532"/>
    </source>
</evidence>
<dbReference type="PROSITE" id="PS00076">
    <property type="entry name" value="PYRIDINE_REDOX_1"/>
    <property type="match status" value="1"/>
</dbReference>
<comment type="similarity">
    <text evidence="2">Belongs to the class-I pyridine nucleotide-disulfide oxidoreductase family.</text>
</comment>
<dbReference type="InterPro" id="IPR012999">
    <property type="entry name" value="Pyr_OxRdtase_I_AS"/>
</dbReference>
<protein>
    <recommendedName>
        <fullName evidence="8">FAD/NAD(P)-binding domain-containing protein</fullName>
    </recommendedName>
</protein>
<evidence type="ECO:0000256" key="1">
    <source>
        <dbReference type="ARBA" id="ARBA00001974"/>
    </source>
</evidence>
<keyword evidence="6" id="KW-1015">Disulfide bond</keyword>
<dbReference type="InterPro" id="IPR050151">
    <property type="entry name" value="Class-I_Pyr_Nuc-Dis_Oxidored"/>
</dbReference>
<dbReference type="InterPro" id="IPR023753">
    <property type="entry name" value="FAD/NAD-binding_dom"/>
</dbReference>
<evidence type="ECO:0000313" key="9">
    <source>
        <dbReference type="EMBL" id="SVD72419.1"/>
    </source>
</evidence>
<reference evidence="9" key="1">
    <citation type="submission" date="2018-05" db="EMBL/GenBank/DDBJ databases">
        <authorList>
            <person name="Lanie J.A."/>
            <person name="Ng W.-L."/>
            <person name="Kazmierczak K.M."/>
            <person name="Andrzejewski T.M."/>
            <person name="Davidsen T.M."/>
            <person name="Wayne K.J."/>
            <person name="Tettelin H."/>
            <person name="Glass J.I."/>
            <person name="Rusch D."/>
            <person name="Podicherti R."/>
            <person name="Tsui H.-C.T."/>
            <person name="Winkler M.E."/>
        </authorList>
    </citation>
    <scope>NUCLEOTIDE SEQUENCE</scope>
</reference>
<dbReference type="PANTHER" id="PTHR22912">
    <property type="entry name" value="DISULFIDE OXIDOREDUCTASE"/>
    <property type="match status" value="1"/>
</dbReference>
<dbReference type="InterPro" id="IPR036188">
    <property type="entry name" value="FAD/NAD-bd_sf"/>
</dbReference>
<feature type="non-terminal residue" evidence="9">
    <location>
        <position position="60"/>
    </location>
</feature>
<dbReference type="Gene3D" id="3.50.50.60">
    <property type="entry name" value="FAD/NAD(P)-binding domain"/>
    <property type="match status" value="1"/>
</dbReference>
<sequence length="60" mass="6174">MRYDFLVIGGGSAGYAAARTAYDYGAKVAVVDGSSELGGLCILKGCMPSKTLIYAAEALH</sequence>
<keyword evidence="4" id="KW-0274">FAD</keyword>
<dbReference type="GO" id="GO:0050660">
    <property type="term" value="F:flavin adenine dinucleotide binding"/>
    <property type="evidence" value="ECO:0007669"/>
    <property type="project" value="TreeGrafter"/>
</dbReference>
<dbReference type="GO" id="GO:0006103">
    <property type="term" value="P:2-oxoglutarate metabolic process"/>
    <property type="evidence" value="ECO:0007669"/>
    <property type="project" value="TreeGrafter"/>
</dbReference>
<keyword evidence="3" id="KW-0285">Flavoprotein</keyword>
<name>A0A382XNK5_9ZZZZ</name>
<keyword evidence="5" id="KW-0560">Oxidoreductase</keyword>
<evidence type="ECO:0000256" key="5">
    <source>
        <dbReference type="ARBA" id="ARBA00023002"/>
    </source>
</evidence>
<evidence type="ECO:0000256" key="7">
    <source>
        <dbReference type="ARBA" id="ARBA00023284"/>
    </source>
</evidence>
<feature type="domain" description="FAD/NAD(P)-binding" evidence="8">
    <location>
        <begin position="3"/>
        <end position="58"/>
    </location>
</feature>
<dbReference type="GO" id="GO:0004148">
    <property type="term" value="F:dihydrolipoyl dehydrogenase (NADH) activity"/>
    <property type="evidence" value="ECO:0007669"/>
    <property type="project" value="TreeGrafter"/>
</dbReference>
<proteinExistence type="inferred from homology"/>
<evidence type="ECO:0000256" key="6">
    <source>
        <dbReference type="ARBA" id="ARBA00023157"/>
    </source>
</evidence>
<organism evidence="9">
    <name type="scientific">marine metagenome</name>
    <dbReference type="NCBI Taxonomy" id="408172"/>
    <lineage>
        <taxon>unclassified sequences</taxon>
        <taxon>metagenomes</taxon>
        <taxon>ecological metagenomes</taxon>
    </lineage>
</organism>
<dbReference type="SUPFAM" id="SSF51905">
    <property type="entry name" value="FAD/NAD(P)-binding domain"/>
    <property type="match status" value="1"/>
</dbReference>
<dbReference type="EMBL" id="UINC01169066">
    <property type="protein sequence ID" value="SVD72419.1"/>
    <property type="molecule type" value="Genomic_DNA"/>
</dbReference>
<dbReference type="AlphaFoldDB" id="A0A382XNK5"/>
<evidence type="ECO:0000256" key="3">
    <source>
        <dbReference type="ARBA" id="ARBA00022630"/>
    </source>
</evidence>
<keyword evidence="7" id="KW-0676">Redox-active center</keyword>
<dbReference type="PRINTS" id="PR00411">
    <property type="entry name" value="PNDRDTASEI"/>
</dbReference>
<evidence type="ECO:0000259" key="8">
    <source>
        <dbReference type="Pfam" id="PF07992"/>
    </source>
</evidence>
<accession>A0A382XNK5</accession>
<comment type="cofactor">
    <cofactor evidence="1">
        <name>FAD</name>
        <dbReference type="ChEBI" id="CHEBI:57692"/>
    </cofactor>
</comment>
<gene>
    <name evidence="9" type="ORF">METZ01_LOCUS425273</name>
</gene>
<dbReference type="PANTHER" id="PTHR22912:SF151">
    <property type="entry name" value="DIHYDROLIPOYL DEHYDROGENASE, MITOCHONDRIAL"/>
    <property type="match status" value="1"/>
</dbReference>
<dbReference type="Pfam" id="PF07992">
    <property type="entry name" value="Pyr_redox_2"/>
    <property type="match status" value="1"/>
</dbReference>